<evidence type="ECO:0000256" key="1">
    <source>
        <dbReference type="SAM" id="MobiDB-lite"/>
    </source>
</evidence>
<dbReference type="GeneID" id="113927886"/>
<reference evidence="3" key="1">
    <citation type="submission" date="2025-08" db="UniProtKB">
        <authorList>
            <consortium name="RefSeq"/>
        </authorList>
    </citation>
    <scope>IDENTIFICATION</scope>
    <source>
        <tissue evidence="3">Blood</tissue>
    </source>
</reference>
<dbReference type="Proteomes" id="UP000515165">
    <property type="component" value="Chromosome 7"/>
</dbReference>
<keyword evidence="2" id="KW-1185">Reference proteome</keyword>
<evidence type="ECO:0000313" key="3">
    <source>
        <dbReference type="RefSeq" id="XP_027459844.1"/>
    </source>
</evidence>
<feature type="region of interest" description="Disordered" evidence="1">
    <location>
        <begin position="184"/>
        <end position="259"/>
    </location>
</feature>
<feature type="compositionally biased region" description="Low complexity" evidence="1">
    <location>
        <begin position="85"/>
        <end position="99"/>
    </location>
</feature>
<dbReference type="AlphaFoldDB" id="A0A6J2DU40"/>
<accession>A0A6J2DU40</accession>
<proteinExistence type="predicted"/>
<feature type="region of interest" description="Disordered" evidence="1">
    <location>
        <begin position="84"/>
        <end position="159"/>
    </location>
</feature>
<evidence type="ECO:0000313" key="2">
    <source>
        <dbReference type="Proteomes" id="UP000515165"/>
    </source>
</evidence>
<dbReference type="KEGG" id="zca:113927886"/>
<dbReference type="OrthoDB" id="10588871at2759"/>
<gene>
    <name evidence="3" type="primary">LOC113927886</name>
</gene>
<feature type="compositionally biased region" description="Gly residues" evidence="1">
    <location>
        <begin position="219"/>
        <end position="232"/>
    </location>
</feature>
<dbReference type="RefSeq" id="XP_027459844.1">
    <property type="nucleotide sequence ID" value="XM_027604043.1"/>
</dbReference>
<protein>
    <submittedName>
        <fullName evidence="3">Translation initiation factor IF-2-like</fullName>
    </submittedName>
</protein>
<name>A0A6J2DU40_ZALCA</name>
<organism evidence="2 3">
    <name type="scientific">Zalophus californianus</name>
    <name type="common">California sealion</name>
    <dbReference type="NCBI Taxonomy" id="9704"/>
    <lineage>
        <taxon>Eukaryota</taxon>
        <taxon>Metazoa</taxon>
        <taxon>Chordata</taxon>
        <taxon>Craniata</taxon>
        <taxon>Vertebrata</taxon>
        <taxon>Euteleostomi</taxon>
        <taxon>Mammalia</taxon>
        <taxon>Eutheria</taxon>
        <taxon>Laurasiatheria</taxon>
        <taxon>Carnivora</taxon>
        <taxon>Caniformia</taxon>
        <taxon>Pinnipedia</taxon>
        <taxon>Otariidae</taxon>
        <taxon>Zalophus</taxon>
    </lineage>
</organism>
<sequence>MKTAGSPEVCCEIFRIDKVRGRAQACKQSNVWNRGNAALDLRDTGNCSTFVNFLTARVGFPDILPTPASGAPSRVFKVNGNWTPASSSSGSALGASSSGPAQGRLPRRTGSPRPLQPPGPQGVQRLAGPRQDAGDSRRVLAGAQAGQRRSSRPYFTNARRKATGWAPAVDTTRPTGAQLLALRGRSSLPRSLPAALRPQASMPRPSLPRPFRQRRRGESGPGGAHGRGGGGAATPAGDGASEDCLEDGPQPIRARKPAPPVSTWLNRAYLPAVSLDFLGSQTLLNIFESYNVASIKMYIPARTY</sequence>